<protein>
    <recommendedName>
        <fullName evidence="2">Swiss Army Knife protein DSP-PTPase phosphatase domain-containing protein</fullName>
    </recommendedName>
</protein>
<feature type="domain" description="Swiss Army Knife protein DSP-PTPase phosphatase" evidence="2">
    <location>
        <begin position="4"/>
        <end position="117"/>
    </location>
</feature>
<evidence type="ECO:0000259" key="2">
    <source>
        <dbReference type="Pfam" id="PF22784"/>
    </source>
</evidence>
<organism evidence="3 4">
    <name type="scientific">Pyrodictium occultum</name>
    <dbReference type="NCBI Taxonomy" id="2309"/>
    <lineage>
        <taxon>Archaea</taxon>
        <taxon>Thermoproteota</taxon>
        <taxon>Thermoprotei</taxon>
        <taxon>Desulfurococcales</taxon>
        <taxon>Pyrodictiaceae</taxon>
        <taxon>Pyrodictium</taxon>
    </lineage>
</organism>
<name>A0A0V8RTH9_PYROC</name>
<dbReference type="AlphaFoldDB" id="A0A0V8RTH9"/>
<dbReference type="Proteomes" id="UP000053352">
    <property type="component" value="Unassembled WGS sequence"/>
</dbReference>
<dbReference type="GO" id="GO:0016791">
    <property type="term" value="F:phosphatase activity"/>
    <property type="evidence" value="ECO:0007669"/>
    <property type="project" value="UniProtKB-ARBA"/>
</dbReference>
<accession>A0A0V8RTH9</accession>
<dbReference type="InterPro" id="IPR016130">
    <property type="entry name" value="Tyr_Pase_AS"/>
</dbReference>
<dbReference type="PROSITE" id="PS00383">
    <property type="entry name" value="TYR_PHOSPHATASE_1"/>
    <property type="match status" value="1"/>
</dbReference>
<dbReference type="Gene3D" id="3.90.190.10">
    <property type="entry name" value="Protein tyrosine phosphatase superfamily"/>
    <property type="match status" value="1"/>
</dbReference>
<evidence type="ECO:0000313" key="3">
    <source>
        <dbReference type="EMBL" id="KSW11392.1"/>
    </source>
</evidence>
<keyword evidence="1" id="KW-0378">Hydrolase</keyword>
<dbReference type="InterPro" id="IPR029021">
    <property type="entry name" value="Prot-tyrosine_phosphatase-like"/>
</dbReference>
<dbReference type="EMBL" id="LNTB01000001">
    <property type="protein sequence ID" value="KSW11392.1"/>
    <property type="molecule type" value="Genomic_DNA"/>
</dbReference>
<evidence type="ECO:0000256" key="1">
    <source>
        <dbReference type="ARBA" id="ARBA00022801"/>
    </source>
</evidence>
<evidence type="ECO:0000313" key="4">
    <source>
        <dbReference type="Proteomes" id="UP000053352"/>
    </source>
</evidence>
<dbReference type="SUPFAM" id="SSF52799">
    <property type="entry name" value="(Phosphotyrosine protein) phosphatases II"/>
    <property type="match status" value="1"/>
</dbReference>
<gene>
    <name evidence="3" type="ORF">CF15_00560</name>
</gene>
<reference evidence="3 4" key="1">
    <citation type="submission" date="2015-11" db="EMBL/GenBank/DDBJ databases">
        <title>Genome sequence of Pyrodictium occultum PL-19, a marine hyperthermophilic archaeon isolated from Volcano, Italy.</title>
        <authorList>
            <person name="Utturkar S."/>
            <person name="Huber H."/>
            <person name="Leptihn S."/>
            <person name="Brown S."/>
            <person name="Stetter K.O."/>
            <person name="Podar M."/>
        </authorList>
    </citation>
    <scope>NUCLEOTIDE SEQUENCE [LARGE SCALE GENOMIC DNA]</scope>
    <source>
        <strain evidence="3 4">PL-19</strain>
    </source>
</reference>
<dbReference type="STRING" id="2309.CF15_00560"/>
<dbReference type="InterPro" id="IPR057023">
    <property type="entry name" value="PTP-SAK"/>
</dbReference>
<sequence>MKPRWVVEGRLAVSPMPRPDDLEEVLSKFRTVVSLASPSEHAFSGGYDPRLLQGMGGVKFVWRPIGEYNAPTLVELSYIIESIEEPALVHCLRGCGRSSTVAAAWLVAKMGVRPYLAAESEVVRTTGCGLETLPQRSVLEAYSLAVRSGTASELSRSRDIDDPFPEYAALLSLSLSSYLGAEPEELFRSALELDTSLARAARLLADIAGYTVAGMAARKAGKKVALELTIWVPRRSHPAAIRRIPQVDHGKLSKGLASILATMGVDVEPVVRVRKPEDVPWLS</sequence>
<keyword evidence="4" id="KW-1185">Reference proteome</keyword>
<proteinExistence type="predicted"/>
<dbReference type="Pfam" id="PF22784">
    <property type="entry name" value="PTP-SAK"/>
    <property type="match status" value="1"/>
</dbReference>
<comment type="caution">
    <text evidence="3">The sequence shown here is derived from an EMBL/GenBank/DDBJ whole genome shotgun (WGS) entry which is preliminary data.</text>
</comment>